<keyword evidence="1" id="KW-0472">Membrane</keyword>
<feature type="transmembrane region" description="Helical" evidence="1">
    <location>
        <begin position="198"/>
        <end position="219"/>
    </location>
</feature>
<accession>A0AAD1UNA6</accession>
<reference evidence="3" key="1">
    <citation type="submission" date="2023-07" db="EMBL/GenBank/DDBJ databases">
        <authorList>
            <consortium name="AG Swart"/>
            <person name="Singh M."/>
            <person name="Singh A."/>
            <person name="Seah K."/>
            <person name="Emmerich C."/>
        </authorList>
    </citation>
    <scope>NUCLEOTIDE SEQUENCE</scope>
    <source>
        <strain evidence="3">DP1</strain>
    </source>
</reference>
<feature type="transmembrane region" description="Helical" evidence="1">
    <location>
        <begin position="231"/>
        <end position="249"/>
    </location>
</feature>
<evidence type="ECO:0000256" key="2">
    <source>
        <dbReference type="SAM" id="SignalP"/>
    </source>
</evidence>
<evidence type="ECO:0000313" key="4">
    <source>
        <dbReference type="Proteomes" id="UP001295684"/>
    </source>
</evidence>
<keyword evidence="4" id="KW-1185">Reference proteome</keyword>
<name>A0AAD1UNA6_EUPCR</name>
<feature type="chain" id="PRO_5042024271" evidence="2">
    <location>
        <begin position="20"/>
        <end position="313"/>
    </location>
</feature>
<dbReference type="EMBL" id="CAMPGE010011217">
    <property type="protein sequence ID" value="CAI2370055.1"/>
    <property type="molecule type" value="Genomic_DNA"/>
</dbReference>
<feature type="transmembrane region" description="Helical" evidence="1">
    <location>
        <begin position="283"/>
        <end position="302"/>
    </location>
</feature>
<keyword evidence="2" id="KW-0732">Signal</keyword>
<sequence length="313" mass="35791">MLGCFLALCAITFFSKSKTRPERSDDEPQAEAPLFKWFYDIYYVRKQDEHGRFLENQWENKIQYTHVFLSFVLIFLIVPIKIMRALSYYFASIGYFNTGVLESTGTTKVIFSSVLYYFVFKQVIKCYEFIAIFLLIVASLMMFLSGESTTVAEGTETAAFYIVLSCALKIFSQIFLVIRCAVIKFFFGAAKEVNISALHNFTITILEIFLIIYFIILLWQGLELETLEVCVGIIGGFLFSMYGYLFAYVNVRGQAGIANAIIETKVLFQAALDWMIFGRAPNTIQYFSMCMGLGAIFFLLFMSHITSKNKPPT</sequence>
<feature type="transmembrane region" description="Helical" evidence="1">
    <location>
        <begin position="126"/>
        <end position="146"/>
    </location>
</feature>
<proteinExistence type="predicted"/>
<dbReference type="SUPFAM" id="SSF103481">
    <property type="entry name" value="Multidrug resistance efflux transporter EmrE"/>
    <property type="match status" value="1"/>
</dbReference>
<keyword evidence="1" id="KW-0812">Transmembrane</keyword>
<evidence type="ECO:0000256" key="1">
    <source>
        <dbReference type="SAM" id="Phobius"/>
    </source>
</evidence>
<feature type="transmembrane region" description="Helical" evidence="1">
    <location>
        <begin position="62"/>
        <end position="80"/>
    </location>
</feature>
<feature type="transmembrane region" description="Helical" evidence="1">
    <location>
        <begin position="158"/>
        <end position="178"/>
    </location>
</feature>
<protein>
    <submittedName>
        <fullName evidence="3">Uncharacterized protein</fullName>
    </submittedName>
</protein>
<dbReference type="AlphaFoldDB" id="A0AAD1UNA6"/>
<dbReference type="Proteomes" id="UP001295684">
    <property type="component" value="Unassembled WGS sequence"/>
</dbReference>
<keyword evidence="1" id="KW-1133">Transmembrane helix</keyword>
<evidence type="ECO:0000313" key="3">
    <source>
        <dbReference type="EMBL" id="CAI2370055.1"/>
    </source>
</evidence>
<comment type="caution">
    <text evidence="3">The sequence shown here is derived from an EMBL/GenBank/DDBJ whole genome shotgun (WGS) entry which is preliminary data.</text>
</comment>
<feature type="signal peptide" evidence="2">
    <location>
        <begin position="1"/>
        <end position="19"/>
    </location>
</feature>
<dbReference type="InterPro" id="IPR037185">
    <property type="entry name" value="EmrE-like"/>
</dbReference>
<organism evidence="3 4">
    <name type="scientific">Euplotes crassus</name>
    <dbReference type="NCBI Taxonomy" id="5936"/>
    <lineage>
        <taxon>Eukaryota</taxon>
        <taxon>Sar</taxon>
        <taxon>Alveolata</taxon>
        <taxon>Ciliophora</taxon>
        <taxon>Intramacronucleata</taxon>
        <taxon>Spirotrichea</taxon>
        <taxon>Hypotrichia</taxon>
        <taxon>Euplotida</taxon>
        <taxon>Euplotidae</taxon>
        <taxon>Moneuplotes</taxon>
    </lineage>
</organism>
<gene>
    <name evidence="3" type="ORF">ECRASSUSDP1_LOCUS11363</name>
</gene>